<sequence length="146" mass="16693">MPQVTSSSRDHQMQEYIRMFYINSILYSLAIASVKASILEFYRSVFGQTANQSFRNMIWALEVLTGLWCMTSVTHAIMICEPRSKIWKMHVEGICGNLIAHFLTLSIIDILMDIAVWMLPIPTLWRLEIPVKTKVGIITIFGLGIL</sequence>
<reference evidence="8 9" key="1">
    <citation type="journal article" date="2018" name="Front. Microbiol.">
        <title>Genome-Wide Analysis of Corynespora cassiicola Leaf Fall Disease Putative Effectors.</title>
        <authorList>
            <person name="Lopez D."/>
            <person name="Ribeiro S."/>
            <person name="Label P."/>
            <person name="Fumanal B."/>
            <person name="Venisse J.S."/>
            <person name="Kohler A."/>
            <person name="de Oliveira R.R."/>
            <person name="Labutti K."/>
            <person name="Lipzen A."/>
            <person name="Lail K."/>
            <person name="Bauer D."/>
            <person name="Ohm R.A."/>
            <person name="Barry K.W."/>
            <person name="Spatafora J."/>
            <person name="Grigoriev I.V."/>
            <person name="Martin F.M."/>
            <person name="Pujade-Renaud V."/>
        </authorList>
    </citation>
    <scope>NUCLEOTIDE SEQUENCE [LARGE SCALE GENOMIC DNA]</scope>
    <source>
        <strain evidence="8 9">Philippines</strain>
    </source>
</reference>
<evidence type="ECO:0000256" key="5">
    <source>
        <dbReference type="ARBA" id="ARBA00038359"/>
    </source>
</evidence>
<dbReference type="Proteomes" id="UP000240883">
    <property type="component" value="Unassembled WGS sequence"/>
</dbReference>
<name>A0A2T2NGL6_CORCC</name>
<keyword evidence="4 6" id="KW-0472">Membrane</keyword>
<dbReference type="InterPro" id="IPR052337">
    <property type="entry name" value="SAT4-like"/>
</dbReference>
<evidence type="ECO:0000256" key="3">
    <source>
        <dbReference type="ARBA" id="ARBA00022989"/>
    </source>
</evidence>
<dbReference type="STRING" id="1448308.A0A2T2NGL6"/>
<feature type="domain" description="Rhodopsin" evidence="7">
    <location>
        <begin position="11"/>
        <end position="145"/>
    </location>
</feature>
<dbReference type="Pfam" id="PF20684">
    <property type="entry name" value="Fung_rhodopsin"/>
    <property type="match status" value="1"/>
</dbReference>
<dbReference type="PANTHER" id="PTHR33048">
    <property type="entry name" value="PTH11-LIKE INTEGRAL MEMBRANE PROTEIN (AFU_ORTHOLOGUE AFUA_5G11245)"/>
    <property type="match status" value="1"/>
</dbReference>
<dbReference type="EMBL" id="KZ678138">
    <property type="protein sequence ID" value="PSN64530.1"/>
    <property type="molecule type" value="Genomic_DNA"/>
</dbReference>
<evidence type="ECO:0000256" key="1">
    <source>
        <dbReference type="ARBA" id="ARBA00004141"/>
    </source>
</evidence>
<keyword evidence="3 6" id="KW-1133">Transmembrane helix</keyword>
<proteinExistence type="inferred from homology"/>
<evidence type="ECO:0000256" key="2">
    <source>
        <dbReference type="ARBA" id="ARBA00022692"/>
    </source>
</evidence>
<evidence type="ECO:0000313" key="9">
    <source>
        <dbReference type="Proteomes" id="UP000240883"/>
    </source>
</evidence>
<dbReference type="AlphaFoldDB" id="A0A2T2NGL6"/>
<feature type="transmembrane region" description="Helical" evidence="6">
    <location>
        <begin position="58"/>
        <end position="77"/>
    </location>
</feature>
<evidence type="ECO:0000256" key="4">
    <source>
        <dbReference type="ARBA" id="ARBA00023136"/>
    </source>
</evidence>
<feature type="transmembrane region" description="Helical" evidence="6">
    <location>
        <begin position="98"/>
        <end position="119"/>
    </location>
</feature>
<keyword evidence="2 6" id="KW-0812">Transmembrane</keyword>
<evidence type="ECO:0000259" key="7">
    <source>
        <dbReference type="Pfam" id="PF20684"/>
    </source>
</evidence>
<protein>
    <recommendedName>
        <fullName evidence="7">Rhodopsin domain-containing protein</fullName>
    </recommendedName>
</protein>
<evidence type="ECO:0000313" key="8">
    <source>
        <dbReference type="EMBL" id="PSN64530.1"/>
    </source>
</evidence>
<keyword evidence="9" id="KW-1185">Reference proteome</keyword>
<organism evidence="8 9">
    <name type="scientific">Corynespora cassiicola Philippines</name>
    <dbReference type="NCBI Taxonomy" id="1448308"/>
    <lineage>
        <taxon>Eukaryota</taxon>
        <taxon>Fungi</taxon>
        <taxon>Dikarya</taxon>
        <taxon>Ascomycota</taxon>
        <taxon>Pezizomycotina</taxon>
        <taxon>Dothideomycetes</taxon>
        <taxon>Pleosporomycetidae</taxon>
        <taxon>Pleosporales</taxon>
        <taxon>Corynesporascaceae</taxon>
        <taxon>Corynespora</taxon>
    </lineage>
</organism>
<comment type="subcellular location">
    <subcellularLocation>
        <location evidence="1">Membrane</location>
        <topology evidence="1">Multi-pass membrane protein</topology>
    </subcellularLocation>
</comment>
<dbReference type="PANTHER" id="PTHR33048:SF168">
    <property type="match status" value="1"/>
</dbReference>
<dbReference type="GO" id="GO:0016020">
    <property type="term" value="C:membrane"/>
    <property type="evidence" value="ECO:0007669"/>
    <property type="project" value="UniProtKB-SubCell"/>
</dbReference>
<accession>A0A2T2NGL6</accession>
<gene>
    <name evidence="8" type="ORF">BS50DRAFT_575979</name>
</gene>
<feature type="transmembrane region" description="Helical" evidence="6">
    <location>
        <begin position="20"/>
        <end position="38"/>
    </location>
</feature>
<dbReference type="OrthoDB" id="444631at2759"/>
<comment type="similarity">
    <text evidence="5">Belongs to the SAT4 family.</text>
</comment>
<dbReference type="InterPro" id="IPR049326">
    <property type="entry name" value="Rhodopsin_dom_fungi"/>
</dbReference>
<evidence type="ECO:0000256" key="6">
    <source>
        <dbReference type="SAM" id="Phobius"/>
    </source>
</evidence>